<evidence type="ECO:0000313" key="2">
    <source>
        <dbReference type="EMBL" id="RIE14317.1"/>
    </source>
</evidence>
<keyword evidence="4" id="KW-1185">Reference proteome</keyword>
<evidence type="ECO:0000313" key="4">
    <source>
        <dbReference type="Proteomes" id="UP000265724"/>
    </source>
</evidence>
<dbReference type="PROSITE" id="PS50965">
    <property type="entry name" value="NERD"/>
    <property type="match status" value="1"/>
</dbReference>
<dbReference type="EMBL" id="QXIW01000007">
    <property type="protein sequence ID" value="RIE14767.1"/>
    <property type="molecule type" value="Genomic_DNA"/>
</dbReference>
<evidence type="ECO:0000313" key="5">
    <source>
        <dbReference type="Proteomes" id="UP000266042"/>
    </source>
</evidence>
<comment type="caution">
    <text evidence="3">The sequence shown here is derived from an EMBL/GenBank/DDBJ whole genome shotgun (WGS) entry which is preliminary data.</text>
</comment>
<dbReference type="InterPro" id="IPR011528">
    <property type="entry name" value="NERD"/>
</dbReference>
<evidence type="ECO:0000259" key="1">
    <source>
        <dbReference type="PROSITE" id="PS50965"/>
    </source>
</evidence>
<dbReference type="Proteomes" id="UP000266042">
    <property type="component" value="Unassembled WGS sequence"/>
</dbReference>
<organism evidence="3 5">
    <name type="scientific">Candidatus Cryosericum hinesii</name>
    <dbReference type="NCBI Taxonomy" id="2290915"/>
    <lineage>
        <taxon>Bacteria</taxon>
        <taxon>Pseudomonadati</taxon>
        <taxon>Caldisericota/Cryosericota group</taxon>
        <taxon>Candidatus Cryosericota</taxon>
        <taxon>Candidatus Cryosericia</taxon>
        <taxon>Candidatus Cryosericales</taxon>
        <taxon>Candidatus Cryosericaceae</taxon>
        <taxon>Candidatus Cryosericum</taxon>
    </lineage>
</organism>
<accession>A0A398DRN1</accession>
<dbReference type="Proteomes" id="UP000265724">
    <property type="component" value="Unassembled WGS sequence"/>
</dbReference>
<evidence type="ECO:0000313" key="3">
    <source>
        <dbReference type="EMBL" id="RIE14767.1"/>
    </source>
</evidence>
<dbReference type="AlphaFoldDB" id="A0A398DRN1"/>
<reference evidence="4 5" key="1">
    <citation type="submission" date="2018-09" db="EMBL/GenBank/DDBJ databases">
        <title>Discovery and Ecogenomic Context for Candidatus Cryosericales, a Global Caldiserica Order Active in Thawing Permafrost.</title>
        <authorList>
            <person name="Martinez M.A."/>
            <person name="Woodcroft B.J."/>
            <person name="Ignacio Espinoza J.C."/>
            <person name="Zayed A."/>
            <person name="Singleton C.M."/>
            <person name="Boyd J."/>
            <person name="Li Y.-F."/>
            <person name="Purvine S."/>
            <person name="Maughan H."/>
            <person name="Hodgkins S.B."/>
            <person name="Anderson D."/>
            <person name="Sederholm M."/>
            <person name="Temperton B."/>
            <person name="Saleska S.R."/>
            <person name="Tyson G.W."/>
            <person name="Rich V.I."/>
        </authorList>
    </citation>
    <scope>NUCLEOTIDE SEQUENCE [LARGE SCALE GENOMIC DNA]</scope>
    <source>
        <strain evidence="2 4">SMC2</strain>
        <strain evidence="3 5">SMC3</strain>
    </source>
</reference>
<proteinExistence type="predicted"/>
<dbReference type="EMBL" id="QXIX01000030">
    <property type="protein sequence ID" value="RIE14317.1"/>
    <property type="molecule type" value="Genomic_DNA"/>
</dbReference>
<protein>
    <submittedName>
        <fullName evidence="3">NERD domain-containing protein</fullName>
    </submittedName>
</protein>
<dbReference type="RefSeq" id="WP_119088049.1">
    <property type="nucleotide sequence ID" value="NZ_QXIV01000048.1"/>
</dbReference>
<feature type="domain" description="NERD" evidence="1">
    <location>
        <begin position="169"/>
        <end position="279"/>
    </location>
</feature>
<gene>
    <name evidence="2" type="ORF">SMC2_02945</name>
    <name evidence="3" type="ORF">SMC3_01455</name>
</gene>
<dbReference type="Pfam" id="PF08378">
    <property type="entry name" value="NERD"/>
    <property type="match status" value="1"/>
</dbReference>
<sequence>MAIVIGASGAWKDVLVMARTAGIVVDEPSDVGIQLARAQKVLYQQDTLARDDLALQEAALERDLAEKRIASAKDIAHIHARSEQDLTRLSARLGSSPSATTRLWVGLSRLGRQSQERAQVRVRSRAVLPAERALEDFIADRNTEVARRVEGARRIVKGVEALAHSGVLANAIAERAVIRTLSTLPDDFVLINDLHLSTNQDIPFEDSYLKTAQLDHLLVGPTGLYAIETRNWSSTVAADGDEADPVLQVTRASFLCSRILKDAGCNQIVRSVVACGGAPPTRSGGAHVAIMPTARLLAYVQYGPSLVSVQQIADVCRILT</sequence>
<name>A0A398DRN1_9BACT</name>